<sequence length="383" mass="45463">MPENSTLQNQLAGAKENINTLKVLLEEMRKDREAIKNVAENAIFTVISPAFFSLKDEILKMKYTALQREAKLRNLAYEKELEINKLKSKQINFNQYAIHIEYLNKKLKNLSDAKSTYKSHPIKSNKKKVEGEIQKTQISLAEVFSWLTDFYDIKTIIENSIKHIDQLLEEIEHTGVTHRQEESDLNMNIIGRWLKKMGWLFFSKKKEEQYKAKLTELQEVISQLRDELVHYKGTFEEVYDRLLEKEHSEKEFKNSVKELNDIYRQFIEMEKKYHSESEELNNMLAKYREKDIKSQRKIEQLESELHEMRLKENEKLVNEESAEKPANPKEAKMQHSSQMKRSPQVKRKTEIERNQDFERHGSLPVPPQSATTMFNPFKYSKKQ</sequence>
<reference evidence="3 4" key="2">
    <citation type="journal article" date="2016" name="Sci. Rep.">
        <title>A novel serine protease, Sep1, from Bacillus firmus DS-1 has nematicidal activity and degrades multiple intestinal-associated nematode proteins.</title>
        <authorList>
            <person name="Geng C."/>
            <person name="Nie X."/>
            <person name="Tang Z."/>
            <person name="Zhang Y."/>
            <person name="Lin J."/>
            <person name="Sun M."/>
            <person name="Peng D."/>
        </authorList>
    </citation>
    <scope>NUCLEOTIDE SEQUENCE [LARGE SCALE GENOMIC DNA]</scope>
    <source>
        <strain evidence="3 4">DS1</strain>
    </source>
</reference>
<reference evidence="4" key="1">
    <citation type="submission" date="2013-03" db="EMBL/GenBank/DDBJ databases">
        <title>Draft genome sequence of Bacillus firmus DS1.</title>
        <authorList>
            <person name="Peng D."/>
            <person name="Zhu L."/>
            <person name="Sun M."/>
        </authorList>
    </citation>
    <scope>NUCLEOTIDE SEQUENCE [LARGE SCALE GENOMIC DNA]</scope>
    <source>
        <strain evidence="4">DS1</strain>
    </source>
</reference>
<protein>
    <submittedName>
        <fullName evidence="3">Uncharacterized protein</fullName>
    </submittedName>
</protein>
<evidence type="ECO:0000256" key="2">
    <source>
        <dbReference type="SAM" id="MobiDB-lite"/>
    </source>
</evidence>
<feature type="coiled-coil region" evidence="1">
    <location>
        <begin position="4"/>
        <end position="41"/>
    </location>
</feature>
<gene>
    <name evidence="3" type="ORF">PBF_14124</name>
</gene>
<dbReference type="RefSeq" id="WP_035330461.1">
    <property type="nucleotide sequence ID" value="NZ_APVL01000010.1"/>
</dbReference>
<evidence type="ECO:0000256" key="1">
    <source>
        <dbReference type="SAM" id="Coils"/>
    </source>
</evidence>
<organism evidence="3 4">
    <name type="scientific">Cytobacillus firmus DS1</name>
    <dbReference type="NCBI Taxonomy" id="1307436"/>
    <lineage>
        <taxon>Bacteria</taxon>
        <taxon>Bacillati</taxon>
        <taxon>Bacillota</taxon>
        <taxon>Bacilli</taxon>
        <taxon>Bacillales</taxon>
        <taxon>Bacillaceae</taxon>
        <taxon>Cytobacillus</taxon>
    </lineage>
</organism>
<keyword evidence="1" id="KW-0175">Coiled coil</keyword>
<dbReference type="Proteomes" id="UP000019270">
    <property type="component" value="Unassembled WGS sequence"/>
</dbReference>
<name>W7L3U2_CYTFI</name>
<dbReference type="EMBL" id="APVL01000010">
    <property type="protein sequence ID" value="EWG10246.1"/>
    <property type="molecule type" value="Genomic_DNA"/>
</dbReference>
<evidence type="ECO:0000313" key="4">
    <source>
        <dbReference type="Proteomes" id="UP000019270"/>
    </source>
</evidence>
<comment type="caution">
    <text evidence="3">The sequence shown here is derived from an EMBL/GenBank/DDBJ whole genome shotgun (WGS) entry which is preliminary data.</text>
</comment>
<dbReference type="AlphaFoldDB" id="W7L3U2"/>
<proteinExistence type="predicted"/>
<evidence type="ECO:0000313" key="3">
    <source>
        <dbReference type="EMBL" id="EWG10246.1"/>
    </source>
</evidence>
<feature type="region of interest" description="Disordered" evidence="2">
    <location>
        <begin position="314"/>
        <end position="383"/>
    </location>
</feature>
<dbReference type="PATRIC" id="fig|1307436.3.peg.3015"/>
<feature type="coiled-coil region" evidence="1">
    <location>
        <begin position="207"/>
        <end position="234"/>
    </location>
</feature>
<accession>W7L3U2</accession>
<feature type="compositionally biased region" description="Basic and acidic residues" evidence="2">
    <location>
        <begin position="347"/>
        <end position="361"/>
    </location>
</feature>
<feature type="compositionally biased region" description="Basic and acidic residues" evidence="2">
    <location>
        <begin position="314"/>
        <end position="333"/>
    </location>
</feature>